<dbReference type="Gene3D" id="3.30.70.141">
    <property type="entry name" value="Nucleoside diphosphate kinase-like domain"/>
    <property type="match status" value="1"/>
</dbReference>
<reference evidence="4 5" key="1">
    <citation type="submission" date="2018-11" db="EMBL/GenBank/DDBJ databases">
        <authorList>
            <consortium name="Pathogen Informatics"/>
        </authorList>
    </citation>
    <scope>NUCLEOTIDE SEQUENCE [LARGE SCALE GENOMIC DNA]</scope>
</reference>
<dbReference type="AlphaFoldDB" id="A0A3P7LL42"/>
<dbReference type="PROSITE" id="PS51374">
    <property type="entry name" value="NDPK_LIKE"/>
    <property type="match status" value="1"/>
</dbReference>
<dbReference type="GO" id="GO:0005929">
    <property type="term" value="C:cilium"/>
    <property type="evidence" value="ECO:0007669"/>
    <property type="project" value="TreeGrafter"/>
</dbReference>
<evidence type="ECO:0000256" key="1">
    <source>
        <dbReference type="ARBA" id="ARBA00008142"/>
    </source>
</evidence>
<evidence type="ECO:0000313" key="5">
    <source>
        <dbReference type="Proteomes" id="UP000281553"/>
    </source>
</evidence>
<name>A0A3P7LL42_DIBLA</name>
<evidence type="ECO:0000259" key="3">
    <source>
        <dbReference type="SMART" id="SM00562"/>
    </source>
</evidence>
<dbReference type="GO" id="GO:1902176">
    <property type="term" value="P:negative regulation of oxidative stress-induced intrinsic apoptotic signaling pathway"/>
    <property type="evidence" value="ECO:0007669"/>
    <property type="project" value="TreeGrafter"/>
</dbReference>
<protein>
    <recommendedName>
        <fullName evidence="3">Nucleoside diphosphate kinase-like domain-containing protein</fullName>
    </recommendedName>
</protein>
<dbReference type="Proteomes" id="UP000281553">
    <property type="component" value="Unassembled WGS sequence"/>
</dbReference>
<evidence type="ECO:0000256" key="2">
    <source>
        <dbReference type="PROSITE-ProRule" id="PRU00706"/>
    </source>
</evidence>
<dbReference type="InterPro" id="IPR036850">
    <property type="entry name" value="NDK-like_dom_sf"/>
</dbReference>
<feature type="domain" description="Nucleoside diphosphate kinase-like" evidence="3">
    <location>
        <begin position="11"/>
        <end position="109"/>
    </location>
</feature>
<comment type="caution">
    <text evidence="2">Lacks conserved residue(s) required for the propagation of feature annotation.</text>
</comment>
<evidence type="ECO:0000313" key="4">
    <source>
        <dbReference type="EMBL" id="VDN10598.1"/>
    </source>
</evidence>
<dbReference type="PANTHER" id="PTHR46161:SF1">
    <property type="entry name" value="NUCLEOSIDE DIPHOSPHATE KINASE HOMOLOG 5"/>
    <property type="match status" value="1"/>
</dbReference>
<dbReference type="InterPro" id="IPR034907">
    <property type="entry name" value="NDK-like_dom"/>
</dbReference>
<dbReference type="OrthoDB" id="1729737at2759"/>
<comment type="similarity">
    <text evidence="1 2">Belongs to the NDK family.</text>
</comment>
<accession>A0A3P7LL42</accession>
<dbReference type="EMBL" id="UYRU01049496">
    <property type="protein sequence ID" value="VDN10598.1"/>
    <property type="molecule type" value="Genomic_DNA"/>
</dbReference>
<dbReference type="Pfam" id="PF00334">
    <property type="entry name" value="NDK"/>
    <property type="match status" value="1"/>
</dbReference>
<gene>
    <name evidence="4" type="ORF">DILT_LOCUS6429</name>
</gene>
<proteinExistence type="inferred from homology"/>
<dbReference type="PANTHER" id="PTHR46161">
    <property type="entry name" value="NUCLEOSIDE DIPHOSPHATE KINASE"/>
    <property type="match status" value="1"/>
</dbReference>
<dbReference type="GO" id="GO:0003341">
    <property type="term" value="P:cilium movement"/>
    <property type="evidence" value="ECO:0007669"/>
    <property type="project" value="TreeGrafter"/>
</dbReference>
<dbReference type="SUPFAM" id="SSF54919">
    <property type="entry name" value="Nucleoside diphosphate kinase, NDK"/>
    <property type="match status" value="1"/>
</dbReference>
<sequence>MEECQLPQICVERTLAIIKPDAIDQEDEIEEIIMRHGFTITQKRKVRLSPEQATEFFATQVGQPNFPTLVQYMSSGRITVFVLAKVNAVADWKDIVEYSPQDEKQKGCVEK</sequence>
<keyword evidence="5" id="KW-1185">Reference proteome</keyword>
<dbReference type="SMART" id="SM00562">
    <property type="entry name" value="NDK"/>
    <property type="match status" value="1"/>
</dbReference>
<organism evidence="4 5">
    <name type="scientific">Dibothriocephalus latus</name>
    <name type="common">Fish tapeworm</name>
    <name type="synonym">Diphyllobothrium latum</name>
    <dbReference type="NCBI Taxonomy" id="60516"/>
    <lineage>
        <taxon>Eukaryota</taxon>
        <taxon>Metazoa</taxon>
        <taxon>Spiralia</taxon>
        <taxon>Lophotrochozoa</taxon>
        <taxon>Platyhelminthes</taxon>
        <taxon>Cestoda</taxon>
        <taxon>Eucestoda</taxon>
        <taxon>Diphyllobothriidea</taxon>
        <taxon>Diphyllobothriidae</taxon>
        <taxon>Dibothriocephalus</taxon>
    </lineage>
</organism>